<proteinExistence type="predicted"/>
<feature type="transmembrane region" description="Helical" evidence="1">
    <location>
        <begin position="185"/>
        <end position="202"/>
    </location>
</feature>
<keyword evidence="3" id="KW-1185">Reference proteome</keyword>
<protein>
    <submittedName>
        <fullName evidence="2">Uncharacterized protein</fullName>
    </submittedName>
</protein>
<name>A0ABS8IQG2_9BURK</name>
<dbReference type="EMBL" id="JAJHPV010000004">
    <property type="protein sequence ID" value="MCC6069988.1"/>
    <property type="molecule type" value="Genomic_DNA"/>
</dbReference>
<accession>A0ABS8IQG2</accession>
<reference evidence="2 3" key="1">
    <citation type="submission" date="2021-11" db="EMBL/GenBank/DDBJ databases">
        <authorList>
            <person name="Huq M.A."/>
        </authorList>
    </citation>
    <scope>NUCLEOTIDE SEQUENCE [LARGE SCALE GENOMIC DNA]</scope>
    <source>
        <strain evidence="2 3">MAHUQ-52</strain>
    </source>
</reference>
<gene>
    <name evidence="2" type="ORF">LMJ30_03310</name>
</gene>
<evidence type="ECO:0000313" key="2">
    <source>
        <dbReference type="EMBL" id="MCC6069988.1"/>
    </source>
</evidence>
<evidence type="ECO:0000256" key="1">
    <source>
        <dbReference type="SAM" id="Phobius"/>
    </source>
</evidence>
<dbReference type="RefSeq" id="WP_229430912.1">
    <property type="nucleotide sequence ID" value="NZ_JAJHPV010000004.1"/>
</dbReference>
<feature type="transmembrane region" description="Helical" evidence="1">
    <location>
        <begin position="156"/>
        <end position="173"/>
    </location>
</feature>
<dbReference type="Proteomes" id="UP001198701">
    <property type="component" value="Unassembled WGS sequence"/>
</dbReference>
<keyword evidence="1" id="KW-0472">Membrane</keyword>
<keyword evidence="1" id="KW-0812">Transmembrane</keyword>
<evidence type="ECO:0000313" key="3">
    <source>
        <dbReference type="Proteomes" id="UP001198701"/>
    </source>
</evidence>
<feature type="transmembrane region" description="Helical" evidence="1">
    <location>
        <begin position="130"/>
        <end position="149"/>
    </location>
</feature>
<feature type="transmembrane region" description="Helical" evidence="1">
    <location>
        <begin position="39"/>
        <end position="55"/>
    </location>
</feature>
<feature type="transmembrane region" description="Helical" evidence="1">
    <location>
        <begin position="95"/>
        <end position="124"/>
    </location>
</feature>
<sequence length="229" mass="24004">MELPALDWQFFYGRLAWAIVLATLVTALLPAAWRRSSRLAGAVLLASAALMALPGEASPAYWLVLAFQWPSGVLLGCCVLKLISSRPGAAPATALPAPLAAIIAAAGLVLYLDAFGLLSLGLYYWGFSPYAAPVAALLAAAGCALAAVLGRARQHALLALGALALYSILRLPTGNLWDALLDPLLWGWALVVLGVKAARWLALKARGARYAAEPEPHIATARAAGIERF</sequence>
<feature type="transmembrane region" description="Helical" evidence="1">
    <location>
        <begin position="61"/>
        <end position="83"/>
    </location>
</feature>
<keyword evidence="1" id="KW-1133">Transmembrane helix</keyword>
<feature type="transmembrane region" description="Helical" evidence="1">
    <location>
        <begin position="12"/>
        <end position="32"/>
    </location>
</feature>
<comment type="caution">
    <text evidence="2">The sequence shown here is derived from an EMBL/GenBank/DDBJ whole genome shotgun (WGS) entry which is preliminary data.</text>
</comment>
<organism evidence="2 3">
    <name type="scientific">Massilia agrisoli</name>
    <dbReference type="NCBI Taxonomy" id="2892444"/>
    <lineage>
        <taxon>Bacteria</taxon>
        <taxon>Pseudomonadati</taxon>
        <taxon>Pseudomonadota</taxon>
        <taxon>Betaproteobacteria</taxon>
        <taxon>Burkholderiales</taxon>
        <taxon>Oxalobacteraceae</taxon>
        <taxon>Telluria group</taxon>
        <taxon>Massilia</taxon>
    </lineage>
</organism>